<reference evidence="2" key="1">
    <citation type="submission" date="2005-10" db="EMBL/GenBank/DDBJ databases">
        <title>Complete sequence of Pelobacter carbinolicus DSM 2380.</title>
        <authorList>
            <person name="Copeland A."/>
            <person name="Lucas S."/>
            <person name="Lapidus A."/>
            <person name="Barry K."/>
            <person name="Detter J.C."/>
            <person name="Glavina T."/>
            <person name="Hammon N."/>
            <person name="Israni S."/>
            <person name="Pitluck S."/>
            <person name="Chertkov O."/>
            <person name="Schmutz J."/>
            <person name="Larimer F."/>
            <person name="Land M."/>
            <person name="Kyrpides N."/>
            <person name="Ivanova N."/>
            <person name="Richardson P."/>
        </authorList>
    </citation>
    <scope>NUCLEOTIDE SEQUENCE [LARGE SCALE GENOMIC DNA]</scope>
    <source>
        <strain evidence="2">DSM 2380 / NBRC 103641 / GraBd1</strain>
    </source>
</reference>
<name>Q3A7C6_SYNC1</name>
<keyword evidence="2" id="KW-1185">Reference proteome</keyword>
<evidence type="ECO:0000313" key="1">
    <source>
        <dbReference type="EMBL" id="ABA87718.1"/>
    </source>
</evidence>
<proteinExistence type="predicted"/>
<gene>
    <name evidence="1" type="ordered locus">Pcar_0458</name>
</gene>
<reference evidence="1 2" key="2">
    <citation type="journal article" date="2012" name="BMC Genomics">
        <title>The genome of Pelobacter carbinolicus reveals surprising metabolic capabilities and physiological features.</title>
        <authorList>
            <person name="Aklujkar M."/>
            <person name="Haveman S.A."/>
            <person name="Didonato R.Jr."/>
            <person name="Chertkov O."/>
            <person name="Han C.S."/>
            <person name="Land M.L."/>
            <person name="Brown P."/>
            <person name="Lovley D.R."/>
        </authorList>
    </citation>
    <scope>NUCLEOTIDE SEQUENCE [LARGE SCALE GENOMIC DNA]</scope>
    <source>
        <strain evidence="2">DSM 2380 / NBRC 103641 / GraBd1</strain>
    </source>
</reference>
<accession>Q3A7C6</accession>
<dbReference type="RefSeq" id="WP_011340141.1">
    <property type="nucleotide sequence ID" value="NC_007498.2"/>
</dbReference>
<sequence>MSNINDILRHHKRATLAGLLLVLVAGVALLMAGIVGFREKTAHLEALQQLNAHLASMPPDEDHQASLDELKQVILQGKTLGVAMPEAEYARLWQQWQLAVRHFKQINAMLGNRYLAAEQRQQLQTFHSQLLSLRDRCAANLDSMGMQPGPQDWKLLNLKGNVSVMLAYSVLNFEQDGRKAAKFLSDAIDDYKSSIDLVDRTSSSTLDRSLPRWNMELIVGLGEYRKIGLSEIRQENMSEVQEQLEAFIPDVAGFAPGVPLETRVEK</sequence>
<dbReference type="HOGENOM" id="CLU_1045264_0_0_7"/>
<dbReference type="EMBL" id="CP000142">
    <property type="protein sequence ID" value="ABA87718.1"/>
    <property type="molecule type" value="Genomic_DNA"/>
</dbReference>
<dbReference type="KEGG" id="pca:Pcar_0458"/>
<dbReference type="OrthoDB" id="5387114at2"/>
<protein>
    <submittedName>
        <fullName evidence="1">Uncharacterized protein</fullName>
    </submittedName>
</protein>
<dbReference type="Proteomes" id="UP000002534">
    <property type="component" value="Chromosome"/>
</dbReference>
<evidence type="ECO:0000313" key="2">
    <source>
        <dbReference type="Proteomes" id="UP000002534"/>
    </source>
</evidence>
<dbReference type="AlphaFoldDB" id="Q3A7C6"/>
<organism evidence="1 2">
    <name type="scientific">Syntrophotalea carbinolica (strain DSM 2380 / NBRC 103641 / GraBd1)</name>
    <name type="common">Pelobacter carbinolicus</name>
    <dbReference type="NCBI Taxonomy" id="338963"/>
    <lineage>
        <taxon>Bacteria</taxon>
        <taxon>Pseudomonadati</taxon>
        <taxon>Thermodesulfobacteriota</taxon>
        <taxon>Desulfuromonadia</taxon>
        <taxon>Desulfuromonadales</taxon>
        <taxon>Syntrophotaleaceae</taxon>
        <taxon>Syntrophotalea</taxon>
    </lineage>
</organism>
<dbReference type="STRING" id="338963.Pcar_0458"/>